<dbReference type="InterPro" id="IPR012902">
    <property type="entry name" value="N_methyl_site"/>
</dbReference>
<dbReference type="GO" id="GO:0042597">
    <property type="term" value="C:periplasmic space"/>
    <property type="evidence" value="ECO:0007669"/>
    <property type="project" value="UniProtKB-SubCell"/>
</dbReference>
<dbReference type="HOGENOM" id="CLU_138976_0_0_0"/>
<keyword evidence="5" id="KW-1133">Transmembrane helix</keyword>
<dbReference type="SUPFAM" id="SSF54523">
    <property type="entry name" value="Pili subunits"/>
    <property type="match status" value="1"/>
</dbReference>
<comment type="subcellular location">
    <subcellularLocation>
        <location evidence="1">Cell outer membrane</location>
        <topology evidence="1">Single-pass membrane protein</topology>
    </subcellularLocation>
    <subcellularLocation>
        <location evidence="2">Periplasm</location>
    </subcellularLocation>
</comment>
<keyword evidence="4" id="KW-0998">Cell outer membrane</keyword>
<evidence type="ECO:0000256" key="5">
    <source>
        <dbReference type="SAM" id="Phobius"/>
    </source>
</evidence>
<protein>
    <recommendedName>
        <fullName evidence="8">Prepilin-type N-terminal cleavage/methylation domain-containing protein</fullName>
    </recommendedName>
</protein>
<dbReference type="InterPro" id="IPR045584">
    <property type="entry name" value="Pilin-like"/>
</dbReference>
<evidence type="ECO:0000256" key="3">
    <source>
        <dbReference type="ARBA" id="ARBA00022764"/>
    </source>
</evidence>
<keyword evidence="7" id="KW-1185">Reference proteome</keyword>
<dbReference type="KEGG" id="tai:Taci_0609"/>
<gene>
    <name evidence="6" type="ordered locus">Taci_0609</name>
</gene>
<evidence type="ECO:0000313" key="6">
    <source>
        <dbReference type="EMBL" id="ACZ18845.1"/>
    </source>
</evidence>
<keyword evidence="5" id="KW-0812">Transmembrane</keyword>
<dbReference type="NCBIfam" id="TIGR02532">
    <property type="entry name" value="IV_pilin_GFxxxE"/>
    <property type="match status" value="1"/>
</dbReference>
<dbReference type="AlphaFoldDB" id="D1B992"/>
<proteinExistence type="predicted"/>
<dbReference type="RefSeq" id="WP_012869361.1">
    <property type="nucleotide sequence ID" value="NC_013522.1"/>
</dbReference>
<dbReference type="EMBL" id="CP001818">
    <property type="protein sequence ID" value="ACZ18845.1"/>
    <property type="molecule type" value="Genomic_DNA"/>
</dbReference>
<dbReference type="STRING" id="525903.Taci_0609"/>
<evidence type="ECO:0008006" key="8">
    <source>
        <dbReference type="Google" id="ProtNLM"/>
    </source>
</evidence>
<accession>D1B992</accession>
<reference evidence="6 7" key="1">
    <citation type="journal article" date="2009" name="Stand. Genomic Sci.">
        <title>Complete genome sequence of Thermanaerovibrio acidaminovorans type strain (Su883).</title>
        <authorList>
            <person name="Chovatia M."/>
            <person name="Sikorski J."/>
            <person name="Schroder M."/>
            <person name="Lapidus A."/>
            <person name="Nolan M."/>
            <person name="Tice H."/>
            <person name="Glavina Del Rio T."/>
            <person name="Copeland A."/>
            <person name="Cheng J.F."/>
            <person name="Lucas S."/>
            <person name="Chen F."/>
            <person name="Bruce D."/>
            <person name="Goodwin L."/>
            <person name="Pitluck S."/>
            <person name="Ivanova N."/>
            <person name="Mavromatis K."/>
            <person name="Ovchinnikova G."/>
            <person name="Pati A."/>
            <person name="Chen A."/>
            <person name="Palaniappan K."/>
            <person name="Land M."/>
            <person name="Hauser L."/>
            <person name="Chang Y.J."/>
            <person name="Jeffries C.D."/>
            <person name="Chain P."/>
            <person name="Saunders E."/>
            <person name="Detter J.C."/>
            <person name="Brettin T."/>
            <person name="Rohde M."/>
            <person name="Goker M."/>
            <person name="Spring S."/>
            <person name="Bristow J."/>
            <person name="Markowitz V."/>
            <person name="Hugenholtz P."/>
            <person name="Kyrpides N.C."/>
            <person name="Klenk H.P."/>
            <person name="Eisen J.A."/>
        </authorList>
    </citation>
    <scope>NUCLEOTIDE SEQUENCE [LARGE SCALE GENOMIC DNA]</scope>
    <source>
        <strain evidence="7">ATCC 49978 / DSM 6589 / Su883</strain>
    </source>
</reference>
<evidence type="ECO:0000256" key="4">
    <source>
        <dbReference type="ARBA" id="ARBA00023237"/>
    </source>
</evidence>
<dbReference type="Pfam" id="PF07963">
    <property type="entry name" value="N_methyl"/>
    <property type="match status" value="1"/>
</dbReference>
<organism evidence="6 7">
    <name type="scientific">Thermanaerovibrio acidaminovorans (strain ATCC 49978 / DSM 6589 / Su883)</name>
    <name type="common">Selenomonas acidaminovorans</name>
    <dbReference type="NCBI Taxonomy" id="525903"/>
    <lineage>
        <taxon>Bacteria</taxon>
        <taxon>Thermotogati</taxon>
        <taxon>Synergistota</taxon>
        <taxon>Synergistia</taxon>
        <taxon>Synergistales</taxon>
        <taxon>Synergistaceae</taxon>
        <taxon>Thermanaerovibrio</taxon>
    </lineage>
</organism>
<dbReference type="Proteomes" id="UP000002030">
    <property type="component" value="Chromosome"/>
</dbReference>
<dbReference type="EnsemblBacteria" id="ACZ18845">
    <property type="protein sequence ID" value="ACZ18845"/>
    <property type="gene ID" value="Taci_0609"/>
</dbReference>
<evidence type="ECO:0000256" key="1">
    <source>
        <dbReference type="ARBA" id="ARBA00004203"/>
    </source>
</evidence>
<dbReference type="GO" id="GO:0009279">
    <property type="term" value="C:cell outer membrane"/>
    <property type="evidence" value="ECO:0007669"/>
    <property type="project" value="UniProtKB-SubCell"/>
</dbReference>
<keyword evidence="5" id="KW-0472">Membrane</keyword>
<evidence type="ECO:0000256" key="2">
    <source>
        <dbReference type="ARBA" id="ARBA00004418"/>
    </source>
</evidence>
<dbReference type="OrthoDB" id="6336at2"/>
<name>D1B992_THEAS</name>
<dbReference type="eggNOG" id="COG2165">
    <property type="taxonomic scope" value="Bacteria"/>
</dbReference>
<keyword evidence="3" id="KW-0574">Periplasm</keyword>
<sequence length="157" mass="17654">MGVFVGRRGYSLVELLVALAILGALMGSLALGFAGGSPEGTEDQRCVKAAHEAVQWLRGMIVRARAESRAFQFQVSVSSNVDRLEIFWLDDNRWERFNSAGRVYFKANLATNWVTYQPRWHTFSPGLTLWFYKDRSSRLPVGRIVITPLGAVNLTVF</sequence>
<feature type="transmembrane region" description="Helical" evidence="5">
    <location>
        <begin position="12"/>
        <end position="36"/>
    </location>
</feature>
<evidence type="ECO:0000313" key="7">
    <source>
        <dbReference type="Proteomes" id="UP000002030"/>
    </source>
</evidence>